<organism evidence="1 2">
    <name type="scientific">Ilex paraguariensis</name>
    <name type="common">yerba mate</name>
    <dbReference type="NCBI Taxonomy" id="185542"/>
    <lineage>
        <taxon>Eukaryota</taxon>
        <taxon>Viridiplantae</taxon>
        <taxon>Streptophyta</taxon>
        <taxon>Embryophyta</taxon>
        <taxon>Tracheophyta</taxon>
        <taxon>Spermatophyta</taxon>
        <taxon>Magnoliopsida</taxon>
        <taxon>eudicotyledons</taxon>
        <taxon>Gunneridae</taxon>
        <taxon>Pentapetalae</taxon>
        <taxon>asterids</taxon>
        <taxon>campanulids</taxon>
        <taxon>Aquifoliales</taxon>
        <taxon>Aquifoliaceae</taxon>
        <taxon>Ilex</taxon>
    </lineage>
</organism>
<gene>
    <name evidence="1" type="ORF">ILEXP_LOCUS356</name>
</gene>
<proteinExistence type="predicted"/>
<dbReference type="EMBL" id="CAUOFW020000004">
    <property type="protein sequence ID" value="CAK9133444.1"/>
    <property type="molecule type" value="Genomic_DNA"/>
</dbReference>
<evidence type="ECO:0000313" key="1">
    <source>
        <dbReference type="EMBL" id="CAK9133444.1"/>
    </source>
</evidence>
<reference evidence="1 2" key="1">
    <citation type="submission" date="2024-02" db="EMBL/GenBank/DDBJ databases">
        <authorList>
            <person name="Vignale AGUSTIN F."/>
            <person name="Sosa J E."/>
            <person name="Modenutti C."/>
        </authorList>
    </citation>
    <scope>NUCLEOTIDE SEQUENCE [LARGE SCALE GENOMIC DNA]</scope>
</reference>
<dbReference type="Proteomes" id="UP001642360">
    <property type="component" value="Unassembled WGS sequence"/>
</dbReference>
<evidence type="ECO:0000313" key="2">
    <source>
        <dbReference type="Proteomes" id="UP001642360"/>
    </source>
</evidence>
<keyword evidence="2" id="KW-1185">Reference proteome</keyword>
<dbReference type="AlphaFoldDB" id="A0ABC8QLD1"/>
<sequence>MYMQCFGAMQLIIHVKKYNISCELVVLALVPLLGPIGGGLAAASPAGGAVVVAAGGAASSAARTTSLELVFLEENNNMLFRGVLVLEITLGLVQTQTQQMPYCRLTCSLSLNSEL</sequence>
<name>A0ABC8QLD1_9AQUA</name>
<protein>
    <submittedName>
        <fullName evidence="1">Uncharacterized protein</fullName>
    </submittedName>
</protein>
<comment type="caution">
    <text evidence="1">The sequence shown here is derived from an EMBL/GenBank/DDBJ whole genome shotgun (WGS) entry which is preliminary data.</text>
</comment>
<accession>A0ABC8QLD1</accession>